<organism evidence="2 3">
    <name type="scientific">Helianthus annuus</name>
    <name type="common">Common sunflower</name>
    <dbReference type="NCBI Taxonomy" id="4232"/>
    <lineage>
        <taxon>Eukaryota</taxon>
        <taxon>Viridiplantae</taxon>
        <taxon>Streptophyta</taxon>
        <taxon>Embryophyta</taxon>
        <taxon>Tracheophyta</taxon>
        <taxon>Spermatophyta</taxon>
        <taxon>Magnoliopsida</taxon>
        <taxon>eudicotyledons</taxon>
        <taxon>Gunneridae</taxon>
        <taxon>Pentapetalae</taxon>
        <taxon>asterids</taxon>
        <taxon>campanulids</taxon>
        <taxon>Asterales</taxon>
        <taxon>Asteraceae</taxon>
        <taxon>Asteroideae</taxon>
        <taxon>Heliantheae alliance</taxon>
        <taxon>Heliantheae</taxon>
        <taxon>Helianthus</taxon>
    </lineage>
</organism>
<protein>
    <submittedName>
        <fullName evidence="2">Uncharacterized protein</fullName>
    </submittedName>
</protein>
<reference evidence="2" key="2">
    <citation type="submission" date="2020-06" db="EMBL/GenBank/DDBJ databases">
        <title>Helianthus annuus Genome sequencing and assembly Release 2.</title>
        <authorList>
            <person name="Gouzy J."/>
            <person name="Langlade N."/>
            <person name="Munos S."/>
        </authorList>
    </citation>
    <scope>NUCLEOTIDE SEQUENCE</scope>
    <source>
        <tissue evidence="2">Leaves</tissue>
    </source>
</reference>
<accession>A0A9K3IGZ4</accession>
<dbReference type="EMBL" id="MNCJ02000323">
    <property type="protein sequence ID" value="KAF5796708.1"/>
    <property type="molecule type" value="Genomic_DNA"/>
</dbReference>
<gene>
    <name evidence="2" type="ORF">HanXRQr2_Chr08g0354951</name>
</gene>
<dbReference type="AlphaFoldDB" id="A0A9K3IGZ4"/>
<evidence type="ECO:0000313" key="2">
    <source>
        <dbReference type="EMBL" id="KAF5796708.1"/>
    </source>
</evidence>
<dbReference type="Gramene" id="mRNA:HanXRQr2_Chr08g0354951">
    <property type="protein sequence ID" value="CDS:HanXRQr2_Chr08g0354951.1"/>
    <property type="gene ID" value="HanXRQr2_Chr08g0354951"/>
</dbReference>
<comment type="caution">
    <text evidence="2">The sequence shown here is derived from an EMBL/GenBank/DDBJ whole genome shotgun (WGS) entry which is preliminary data.</text>
</comment>
<reference evidence="2" key="1">
    <citation type="journal article" date="2017" name="Nature">
        <title>The sunflower genome provides insights into oil metabolism, flowering and Asterid evolution.</title>
        <authorList>
            <person name="Badouin H."/>
            <person name="Gouzy J."/>
            <person name="Grassa C.J."/>
            <person name="Murat F."/>
            <person name="Staton S.E."/>
            <person name="Cottret L."/>
            <person name="Lelandais-Briere C."/>
            <person name="Owens G.L."/>
            <person name="Carrere S."/>
            <person name="Mayjonade B."/>
            <person name="Legrand L."/>
            <person name="Gill N."/>
            <person name="Kane N.C."/>
            <person name="Bowers J.E."/>
            <person name="Hubner S."/>
            <person name="Bellec A."/>
            <person name="Berard A."/>
            <person name="Berges H."/>
            <person name="Blanchet N."/>
            <person name="Boniface M.C."/>
            <person name="Brunel D."/>
            <person name="Catrice O."/>
            <person name="Chaidir N."/>
            <person name="Claudel C."/>
            <person name="Donnadieu C."/>
            <person name="Faraut T."/>
            <person name="Fievet G."/>
            <person name="Helmstetter N."/>
            <person name="King M."/>
            <person name="Knapp S.J."/>
            <person name="Lai Z."/>
            <person name="Le Paslier M.C."/>
            <person name="Lippi Y."/>
            <person name="Lorenzon L."/>
            <person name="Mandel J.R."/>
            <person name="Marage G."/>
            <person name="Marchand G."/>
            <person name="Marquand E."/>
            <person name="Bret-Mestries E."/>
            <person name="Morien E."/>
            <person name="Nambeesan S."/>
            <person name="Nguyen T."/>
            <person name="Pegot-Espagnet P."/>
            <person name="Pouilly N."/>
            <person name="Raftis F."/>
            <person name="Sallet E."/>
            <person name="Schiex T."/>
            <person name="Thomas J."/>
            <person name="Vandecasteele C."/>
            <person name="Vares D."/>
            <person name="Vear F."/>
            <person name="Vautrin S."/>
            <person name="Crespi M."/>
            <person name="Mangin B."/>
            <person name="Burke J.M."/>
            <person name="Salse J."/>
            <person name="Munos S."/>
            <person name="Vincourt P."/>
            <person name="Rieseberg L.H."/>
            <person name="Langlade N.B."/>
        </authorList>
    </citation>
    <scope>NUCLEOTIDE SEQUENCE</scope>
    <source>
        <tissue evidence="2">Leaves</tissue>
    </source>
</reference>
<evidence type="ECO:0000313" key="3">
    <source>
        <dbReference type="Proteomes" id="UP000215914"/>
    </source>
</evidence>
<evidence type="ECO:0000256" key="1">
    <source>
        <dbReference type="SAM" id="MobiDB-lite"/>
    </source>
</evidence>
<proteinExistence type="predicted"/>
<sequence length="68" mass="7326">MVSLCSVSFTSDSQAPGGTSTAGEQLKNPCGCNHIELKKISKLVTSFFDKTIIKRVIVCDCHLTILPL</sequence>
<keyword evidence="3" id="KW-1185">Reference proteome</keyword>
<feature type="region of interest" description="Disordered" evidence="1">
    <location>
        <begin position="1"/>
        <end position="24"/>
    </location>
</feature>
<name>A0A9K3IGZ4_HELAN</name>
<dbReference type="Proteomes" id="UP000215914">
    <property type="component" value="Unassembled WGS sequence"/>
</dbReference>
<feature type="compositionally biased region" description="Polar residues" evidence="1">
    <location>
        <begin position="1"/>
        <end position="23"/>
    </location>
</feature>